<dbReference type="EMBL" id="AXCR01000011">
    <property type="protein sequence ID" value="KJR81729.1"/>
    <property type="molecule type" value="Genomic_DNA"/>
</dbReference>
<dbReference type="AlphaFoldDB" id="A0A0F2LY12"/>
<dbReference type="RefSeq" id="XP_016584405.1">
    <property type="nucleotide sequence ID" value="XM_016727879.1"/>
</dbReference>
<proteinExistence type="predicted"/>
<dbReference type="GeneID" id="27663156"/>
<reference evidence="2 3" key="1">
    <citation type="journal article" date="2014" name="BMC Genomics">
        <title>Comparative genomics of the major fungal agents of human and animal Sporotrichosis: Sporothrix schenckii and Sporothrix brasiliensis.</title>
        <authorList>
            <person name="Teixeira M.M."/>
            <person name="de Almeida L.G."/>
            <person name="Kubitschek-Barreira P."/>
            <person name="Alves F.L."/>
            <person name="Kioshima E.S."/>
            <person name="Abadio A.K."/>
            <person name="Fernandes L."/>
            <person name="Derengowski L.S."/>
            <person name="Ferreira K.S."/>
            <person name="Souza R.C."/>
            <person name="Ruiz J.C."/>
            <person name="de Andrade N.C."/>
            <person name="Paes H.C."/>
            <person name="Nicola A.M."/>
            <person name="Albuquerque P."/>
            <person name="Gerber A.L."/>
            <person name="Martins V.P."/>
            <person name="Peconick L.D."/>
            <person name="Neto A.V."/>
            <person name="Chaucanez C.B."/>
            <person name="Silva P.A."/>
            <person name="Cunha O.L."/>
            <person name="de Oliveira F.F."/>
            <person name="dos Santos T.C."/>
            <person name="Barros A.L."/>
            <person name="Soares M.A."/>
            <person name="de Oliveira L.M."/>
            <person name="Marini M.M."/>
            <person name="Villalobos-Duno H."/>
            <person name="Cunha M.M."/>
            <person name="de Hoog S."/>
            <person name="da Silveira J.F."/>
            <person name="Henrissat B."/>
            <person name="Nino-Vega G.A."/>
            <person name="Cisalpino P.S."/>
            <person name="Mora-Montes H.M."/>
            <person name="Almeida S.R."/>
            <person name="Stajich J.E."/>
            <person name="Lopes-Bezerra L.M."/>
            <person name="Vasconcelos A.T."/>
            <person name="Felipe M.S."/>
        </authorList>
    </citation>
    <scope>NUCLEOTIDE SEQUENCE [LARGE SCALE GENOMIC DNA]</scope>
    <source>
        <strain evidence="2 3">1099-18</strain>
    </source>
</reference>
<organism evidence="2 3">
    <name type="scientific">Sporothrix schenckii 1099-18</name>
    <dbReference type="NCBI Taxonomy" id="1397361"/>
    <lineage>
        <taxon>Eukaryota</taxon>
        <taxon>Fungi</taxon>
        <taxon>Dikarya</taxon>
        <taxon>Ascomycota</taxon>
        <taxon>Pezizomycotina</taxon>
        <taxon>Sordariomycetes</taxon>
        <taxon>Sordariomycetidae</taxon>
        <taxon>Ophiostomatales</taxon>
        <taxon>Ophiostomataceae</taxon>
        <taxon>Sporothrix</taxon>
    </lineage>
</organism>
<name>A0A0F2LY12_SPOSC</name>
<evidence type="ECO:0000313" key="2">
    <source>
        <dbReference type="EMBL" id="KJR81729.1"/>
    </source>
</evidence>
<dbReference type="VEuPathDB" id="FungiDB:SPSK_00937"/>
<gene>
    <name evidence="2" type="ORF">SPSK_00937</name>
</gene>
<protein>
    <submittedName>
        <fullName evidence="2">Uncharacterized protein</fullName>
    </submittedName>
</protein>
<evidence type="ECO:0000313" key="3">
    <source>
        <dbReference type="Proteomes" id="UP000033710"/>
    </source>
</evidence>
<evidence type="ECO:0000256" key="1">
    <source>
        <dbReference type="SAM" id="MobiDB-lite"/>
    </source>
</evidence>
<comment type="caution">
    <text evidence="2">The sequence shown here is derived from an EMBL/GenBank/DDBJ whole genome shotgun (WGS) entry which is preliminary data.</text>
</comment>
<dbReference type="KEGG" id="ssck:SPSK_00937"/>
<dbReference type="Proteomes" id="UP000033710">
    <property type="component" value="Unassembled WGS sequence"/>
</dbReference>
<accession>A0A0F2LY12</accession>
<sequence length="122" mass="13642">MSSEGRTLDGKTHPLNVCPNTEGTVTDGARRKSAGGKRRQGKNDAAVNSIYPLWKKNPADKHPNIAMYTHLFSTPSDNSYYSTRRFAVACFVEFVAQRACEHPPKLHHLRDENYGGVSDEHQ</sequence>
<feature type="compositionally biased region" description="Basic and acidic residues" evidence="1">
    <location>
        <begin position="1"/>
        <end position="12"/>
    </location>
</feature>
<feature type="compositionally biased region" description="Basic residues" evidence="1">
    <location>
        <begin position="31"/>
        <end position="40"/>
    </location>
</feature>
<feature type="region of interest" description="Disordered" evidence="1">
    <location>
        <begin position="1"/>
        <end position="44"/>
    </location>
</feature>
<reference evidence="2 3" key="2">
    <citation type="journal article" date="2015" name="Eukaryot. Cell">
        <title>Asexual propagation of a virulent clone complex in a human and feline outbreak of sporotrichosis.</title>
        <authorList>
            <person name="Teixeira Mde M."/>
            <person name="Rodrigues A.M."/>
            <person name="Tsui C.K."/>
            <person name="de Almeida L.G."/>
            <person name="Van Diepeningen A.D."/>
            <person name="van den Ende B.G."/>
            <person name="Fernandes G.F."/>
            <person name="Kano R."/>
            <person name="Hamelin R.C."/>
            <person name="Lopes-Bezerra L.M."/>
            <person name="Vasconcelos A.T."/>
            <person name="de Hoog S."/>
            <person name="de Camargo Z.P."/>
            <person name="Felipe M.S."/>
        </authorList>
    </citation>
    <scope>NUCLEOTIDE SEQUENCE [LARGE SCALE GENOMIC DNA]</scope>
    <source>
        <strain evidence="2 3">1099-18</strain>
    </source>
</reference>